<evidence type="ECO:0000313" key="1">
    <source>
        <dbReference type="EMBL" id="MPC00065.1"/>
    </source>
</evidence>
<dbReference type="RefSeq" id="WP_043019605.1">
    <property type="nucleotide sequence ID" value="NZ_AACKMW020000073.1"/>
</dbReference>
<reference evidence="1" key="1">
    <citation type="submission" date="2019-08" db="EMBL/GenBank/DDBJ databases">
        <title>Rapid identification of Enteric Bacteria from Whole Genome Sequences (WGS) using Average Nucleotide Identity (ANI).</title>
        <authorList>
            <person name="Lane C."/>
        </authorList>
    </citation>
    <scope>NUCLEOTIDE SEQUENCE [LARGE SCALE GENOMIC DNA]</scope>
    <source>
        <strain evidence="1">2010D-8461</strain>
    </source>
</reference>
<sequence>MRGILGDIIEEVLSLDKIYCVNGRYIDNKSSFEMYSYCNTGDHYNTTLTIFGYKSIEDAQNANIKITYTPAYNGSLIGIYENLVVIRKGNGQDGFLSNLFGRSIAELPWLKLSKQNNGIYKFEDLNNKYIKPTYLHLKLP</sequence>
<protein>
    <submittedName>
        <fullName evidence="1">Uncharacterized protein</fullName>
    </submittedName>
</protein>
<proteinExistence type="predicted"/>
<name>A0ABW9N6Z5_9BACT</name>
<dbReference type="EMBL" id="AACKMW020000073">
    <property type="protein sequence ID" value="MPC00065.1"/>
    <property type="molecule type" value="Genomic_DNA"/>
</dbReference>
<comment type="caution">
    <text evidence="1">The sequence shown here is derived from an EMBL/GenBank/DDBJ whole genome shotgun (WGS) entry which is preliminary data.</text>
</comment>
<keyword evidence="2" id="KW-1185">Reference proteome</keyword>
<gene>
    <name evidence="1" type="ORF">A0Z09_008540</name>
</gene>
<organism evidence="1 2">
    <name type="scientific">Campylobacter subantarcticus</name>
    <dbReference type="NCBI Taxonomy" id="497724"/>
    <lineage>
        <taxon>Bacteria</taxon>
        <taxon>Pseudomonadati</taxon>
        <taxon>Campylobacterota</taxon>
        <taxon>Epsilonproteobacteria</taxon>
        <taxon>Campylobacterales</taxon>
        <taxon>Campylobacteraceae</taxon>
        <taxon>Campylobacter</taxon>
    </lineage>
</organism>
<accession>A0ABW9N6Z5</accession>
<dbReference type="Proteomes" id="UP000364097">
    <property type="component" value="Unassembled WGS sequence"/>
</dbReference>
<evidence type="ECO:0000313" key="2">
    <source>
        <dbReference type="Proteomes" id="UP000364097"/>
    </source>
</evidence>